<keyword evidence="2" id="KW-0812">Transmembrane</keyword>
<evidence type="ECO:0000256" key="1">
    <source>
        <dbReference type="RuleBase" id="RU003612"/>
    </source>
</evidence>
<dbReference type="SMART" id="SM00771">
    <property type="entry name" value="ZipA_C"/>
    <property type="match status" value="1"/>
</dbReference>
<evidence type="ECO:0000313" key="5">
    <source>
        <dbReference type="Proteomes" id="UP000234767"/>
    </source>
</evidence>
<keyword evidence="2" id="KW-0472">Membrane</keyword>
<dbReference type="SUPFAM" id="SSF64383">
    <property type="entry name" value="Cell-division protein ZipA, C-terminal domain"/>
    <property type="match status" value="1"/>
</dbReference>
<dbReference type="RefSeq" id="WP_101810442.1">
    <property type="nucleotide sequence ID" value="NZ_PKJO01000008.1"/>
</dbReference>
<dbReference type="AlphaFoldDB" id="A0A2I1XBL5"/>
<dbReference type="EMBL" id="PKJO01000008">
    <property type="protein sequence ID" value="PLA40032.1"/>
    <property type="molecule type" value="Genomic_DNA"/>
</dbReference>
<dbReference type="Proteomes" id="UP000234767">
    <property type="component" value="Unassembled WGS sequence"/>
</dbReference>
<comment type="caution">
    <text evidence="4">The sequence shown here is derived from an EMBL/GenBank/DDBJ whole genome shotgun (WGS) entry which is preliminary data.</text>
</comment>
<keyword evidence="1" id="KW-0131">Cell cycle</keyword>
<protein>
    <recommendedName>
        <fullName evidence="1">Cell division protein ZipA</fullName>
    </recommendedName>
</protein>
<keyword evidence="2" id="KW-1003">Cell membrane</keyword>
<evidence type="ECO:0000259" key="3">
    <source>
        <dbReference type="SMART" id="SM00771"/>
    </source>
</evidence>
<reference evidence="4 5" key="1">
    <citation type="submission" date="2017-12" db="EMBL/GenBank/DDBJ databases">
        <title>Phylogenetic diversity of female urinary microbiome.</title>
        <authorList>
            <person name="Thomas-White K."/>
            <person name="Wolfe A.J."/>
        </authorList>
    </citation>
    <scope>NUCLEOTIDE SEQUENCE [LARGE SCALE GENOMIC DNA]</scope>
    <source>
        <strain evidence="4 5">UMB0321</strain>
    </source>
</reference>
<proteinExistence type="inferred from homology"/>
<evidence type="ECO:0000313" key="4">
    <source>
        <dbReference type="EMBL" id="PLA40032.1"/>
    </source>
</evidence>
<dbReference type="InterPro" id="IPR007449">
    <property type="entry name" value="ZipA_FtsZ-bd_C"/>
</dbReference>
<sequence>MIFIVLGLAVILAVIAYNMYQENQYRKQVREQFGHSDKDALLNSKTSHVRDGKESGGKGLFVKKASKAQEAALRNLQEQDEIFAAKAKLAKPSAIKTDVELAIEDDFTDEPVQHTVIGLNNEITTQAASDEPVNLPSAANQPLVSLDELSQVELPWFDPRFDYLAYIALSEAQELHALPRLSNRHRFQIIGCTMDDRFQVAEPIPSVYYQGFVVGLQAVSRNGLATQEELQQFNQQVDTFAQLMGGKVLHTDLAAFTEVAQALDTFCARVDQTIAIHLVSHSNISGVELRASVENLGFVLGEDGAFHYTGQTGSPMFAIHSLTGDAFTNALLDNQSYKGFSMLLDIPHAPAGEKTFDLFMDLAVRLSGQLGLDLVNDKMEEVSTQWLKDIRNYVLARQEEMVKVGIKPGSKQALRLFS</sequence>
<gene>
    <name evidence="4" type="ORF">CYK00_07490</name>
</gene>
<comment type="similarity">
    <text evidence="1">Belongs to the ZipA family.</text>
</comment>
<organism evidence="4 5">
    <name type="scientific">Neisseria sicca</name>
    <dbReference type="NCBI Taxonomy" id="490"/>
    <lineage>
        <taxon>Bacteria</taxon>
        <taxon>Pseudomonadati</taxon>
        <taxon>Pseudomonadota</taxon>
        <taxon>Betaproteobacteria</taxon>
        <taxon>Neisseriales</taxon>
        <taxon>Neisseriaceae</taxon>
        <taxon>Neisseria</taxon>
    </lineage>
</organism>
<dbReference type="Pfam" id="PF04354">
    <property type="entry name" value="ZipA_C"/>
    <property type="match status" value="1"/>
</dbReference>
<dbReference type="InterPro" id="IPR036765">
    <property type="entry name" value="ZipA_FtsZ-bd_C_sf"/>
</dbReference>
<evidence type="ECO:0000256" key="2">
    <source>
        <dbReference type="RuleBase" id="RU003613"/>
    </source>
</evidence>
<dbReference type="GO" id="GO:0005886">
    <property type="term" value="C:plasma membrane"/>
    <property type="evidence" value="ECO:0007669"/>
    <property type="project" value="UniProtKB-SubCell"/>
</dbReference>
<keyword evidence="2" id="KW-0997">Cell inner membrane</keyword>
<keyword evidence="1 4" id="KW-0132">Cell division</keyword>
<accession>A0A2I1XBL5</accession>
<comment type="function">
    <text evidence="1">Essential cell division protein that stabilizes the FtsZ protofilaments by cross-linking them and that serves as a cytoplasmic membrane anchor for the Z ring. Also required for the recruitment to the septal ring of downstream cell division proteins.</text>
</comment>
<feature type="domain" description="ZipA C-terminal FtsZ-binding" evidence="3">
    <location>
        <begin position="270"/>
        <end position="394"/>
    </location>
</feature>
<comment type="subcellular location">
    <subcellularLocation>
        <location evidence="2">Cell inner membrane</location>
        <topology evidence="2">Single-pass type I membrane protein</topology>
    </subcellularLocation>
</comment>
<dbReference type="Gene3D" id="3.30.1400.10">
    <property type="entry name" value="ZipA, C-terminal FtsZ-binding domain"/>
    <property type="match status" value="1"/>
</dbReference>
<name>A0A2I1XBL5_NEISI</name>
<dbReference type="GO" id="GO:0090529">
    <property type="term" value="P:cell septum assembly"/>
    <property type="evidence" value="ECO:0007669"/>
    <property type="project" value="InterPro"/>
</dbReference>